<proteinExistence type="predicted"/>
<evidence type="ECO:0008006" key="4">
    <source>
        <dbReference type="Google" id="ProtNLM"/>
    </source>
</evidence>
<accession>A0ABP6UPX5</accession>
<keyword evidence="1" id="KW-0472">Membrane</keyword>
<keyword evidence="1" id="KW-0812">Transmembrane</keyword>
<evidence type="ECO:0000313" key="2">
    <source>
        <dbReference type="EMBL" id="GAA3517355.1"/>
    </source>
</evidence>
<reference evidence="3" key="1">
    <citation type="journal article" date="2019" name="Int. J. Syst. Evol. Microbiol.">
        <title>The Global Catalogue of Microorganisms (GCM) 10K type strain sequencing project: providing services to taxonomists for standard genome sequencing and annotation.</title>
        <authorList>
            <consortium name="The Broad Institute Genomics Platform"/>
            <consortium name="The Broad Institute Genome Sequencing Center for Infectious Disease"/>
            <person name="Wu L."/>
            <person name="Ma J."/>
        </authorList>
    </citation>
    <scope>NUCLEOTIDE SEQUENCE [LARGE SCALE GENOMIC DNA]</scope>
    <source>
        <strain evidence="3">JCM 17106</strain>
    </source>
</reference>
<evidence type="ECO:0000313" key="3">
    <source>
        <dbReference type="Proteomes" id="UP001500459"/>
    </source>
</evidence>
<keyword evidence="3" id="KW-1185">Reference proteome</keyword>
<comment type="caution">
    <text evidence="2">The sequence shown here is derived from an EMBL/GenBank/DDBJ whole genome shotgun (WGS) entry which is preliminary data.</text>
</comment>
<feature type="transmembrane region" description="Helical" evidence="1">
    <location>
        <begin position="133"/>
        <end position="160"/>
    </location>
</feature>
<dbReference type="EMBL" id="BAABCW010000017">
    <property type="protein sequence ID" value="GAA3517355.1"/>
    <property type="molecule type" value="Genomic_DNA"/>
</dbReference>
<evidence type="ECO:0000256" key="1">
    <source>
        <dbReference type="SAM" id="Phobius"/>
    </source>
</evidence>
<sequence length="168" mass="19156">MINNTINKPKYHKGGMIALKYGVLCFVVFMAILPLLKSESLIYLFFMIFLFFATFPINAILMTLAFIGGLYYFGTIAEKDLRKKANLLNASSSFSFSVDILIWFVAYLSFLLFGHPDFSADQLEINYVREHYFIALIVTLLSILVTGVLTTFTFGLLIVYRIKANLKE</sequence>
<dbReference type="RefSeq" id="WP_344929544.1">
    <property type="nucleotide sequence ID" value="NZ_BAABCW010000017.1"/>
</dbReference>
<name>A0ABP6UPX5_9FLAO</name>
<feature type="transmembrane region" description="Helical" evidence="1">
    <location>
        <begin position="18"/>
        <end position="36"/>
    </location>
</feature>
<gene>
    <name evidence="2" type="ORF">GCM10022393_34340</name>
</gene>
<feature type="transmembrane region" description="Helical" evidence="1">
    <location>
        <begin position="94"/>
        <end position="113"/>
    </location>
</feature>
<organism evidence="2 3">
    <name type="scientific">Aquimarina addita</name>
    <dbReference type="NCBI Taxonomy" id="870485"/>
    <lineage>
        <taxon>Bacteria</taxon>
        <taxon>Pseudomonadati</taxon>
        <taxon>Bacteroidota</taxon>
        <taxon>Flavobacteriia</taxon>
        <taxon>Flavobacteriales</taxon>
        <taxon>Flavobacteriaceae</taxon>
        <taxon>Aquimarina</taxon>
    </lineage>
</organism>
<keyword evidence="1" id="KW-1133">Transmembrane helix</keyword>
<dbReference type="Proteomes" id="UP001500459">
    <property type="component" value="Unassembled WGS sequence"/>
</dbReference>
<feature type="transmembrane region" description="Helical" evidence="1">
    <location>
        <begin position="42"/>
        <end position="73"/>
    </location>
</feature>
<protein>
    <recommendedName>
        <fullName evidence="4">DUF4199 domain-containing protein</fullName>
    </recommendedName>
</protein>